<dbReference type="PANTHER" id="PTHR47970:SF12">
    <property type="entry name" value="KINESIN FAMILY MEMBER 11"/>
    <property type="match status" value="1"/>
</dbReference>
<evidence type="ECO:0000256" key="8">
    <source>
        <dbReference type="ARBA" id="ARBA00023054"/>
    </source>
</evidence>
<evidence type="ECO:0000256" key="3">
    <source>
        <dbReference type="ARBA" id="ARBA00022618"/>
    </source>
</evidence>
<dbReference type="InterPro" id="IPR047241">
    <property type="entry name" value="KIF11-like_kin_motor_dom"/>
</dbReference>
<organism evidence="18 19">
    <name type="scientific">Araneus ventricosus</name>
    <name type="common">Orbweaver spider</name>
    <name type="synonym">Epeira ventricosa</name>
    <dbReference type="NCBI Taxonomy" id="182803"/>
    <lineage>
        <taxon>Eukaryota</taxon>
        <taxon>Metazoa</taxon>
        <taxon>Ecdysozoa</taxon>
        <taxon>Arthropoda</taxon>
        <taxon>Chelicerata</taxon>
        <taxon>Arachnida</taxon>
        <taxon>Araneae</taxon>
        <taxon>Araneomorphae</taxon>
        <taxon>Entelegynae</taxon>
        <taxon>Araneoidea</taxon>
        <taxon>Araneidae</taxon>
        <taxon>Araneus</taxon>
    </lineage>
</organism>
<keyword evidence="11" id="KW-0131">Cell cycle</keyword>
<keyword evidence="10" id="KW-0206">Cytoskeleton</keyword>
<keyword evidence="6" id="KW-0498">Mitosis</keyword>
<keyword evidence="9 13" id="KW-0505">Motor protein</keyword>
<evidence type="ECO:0000256" key="10">
    <source>
        <dbReference type="ARBA" id="ARBA00023212"/>
    </source>
</evidence>
<dbReference type="Pfam" id="PF21107">
    <property type="entry name" value="STPRs"/>
    <property type="match status" value="1"/>
</dbReference>
<dbReference type="CDD" id="cd01364">
    <property type="entry name" value="KISc_BimC_Eg5"/>
    <property type="match status" value="1"/>
</dbReference>
<feature type="compositionally biased region" description="Basic and acidic residues" evidence="16">
    <location>
        <begin position="463"/>
        <end position="474"/>
    </location>
</feature>
<dbReference type="Pfam" id="PF00225">
    <property type="entry name" value="Kinesin"/>
    <property type="match status" value="1"/>
</dbReference>
<keyword evidence="3" id="KW-0132">Cell division</keyword>
<comment type="similarity">
    <text evidence="12">Belongs to the TRAFAC class myosin-kinesin ATPase superfamily. Kinesin family. KIN-5/BimC subfamily.</text>
</comment>
<feature type="compositionally biased region" description="Basic and acidic residues" evidence="16">
    <location>
        <begin position="483"/>
        <end position="498"/>
    </location>
</feature>
<evidence type="ECO:0000313" key="18">
    <source>
        <dbReference type="EMBL" id="GBM01017.1"/>
    </source>
</evidence>
<dbReference type="GO" id="GO:0007018">
    <property type="term" value="P:microtubule-based movement"/>
    <property type="evidence" value="ECO:0007669"/>
    <property type="project" value="InterPro"/>
</dbReference>
<dbReference type="PROSITE" id="PS00411">
    <property type="entry name" value="KINESIN_MOTOR_1"/>
    <property type="match status" value="1"/>
</dbReference>
<keyword evidence="5 13" id="KW-0547">Nucleotide-binding</keyword>
<comment type="subcellular location">
    <subcellularLocation>
        <location evidence="1">Cytoplasm</location>
        <location evidence="1">Cytoskeleton</location>
    </subcellularLocation>
</comment>
<dbReference type="FunFam" id="3.40.850.10:FF:000051">
    <property type="entry name" value="Kinesin-like protein bimC"/>
    <property type="match status" value="1"/>
</dbReference>
<sequence length="602" mass="69261">MSKKTDSQKNQRIQVFARCRPLNNIERRQGSPSVVEVIPDKKEILIKDRTTNREFFFDKVFPPDAKQIHVYKAVVGPLIQEVLNGYNCTVFAYGQTGTGKTYTMEGERSNAGCSWEDDPGAGIIPRSLHQLFEELNKEENVEFSVRVSFLELYNEELFDLLSSNELFRLRLYEDSNRKGSVIIQGLEEILVNNKDEVYAILEKGTTRRQTAATKLNESSSRSHTVFSVTVHIKENTVEGEELLKTGKLNLVDLAGSENVGRSGAIDKRAREAGNINQSLLTLGRVITALIEKQPHIPYRESKLTRLLQDSLGGHTKTSIIATISPALCNFDETISTLDYATKAKSITIRPEVNQKMTKRALIREYTEEIERLRRDLAALRNKDGFFVDADNYSALLNLVTTNENMVKEREEKIELLKEENLKLIFGSYYFCFVQFSLFPMPKRKRGITGDAASRREAIRKRERSVVETEEERSRRLSTMAQRGQDRRAEETEEQRNSRLSDMAQRGQERRAEETEEQRNSRLAVMGQRSQQKRAEETEEQRNSRLVIMAQRGQERRAKGTNEQRNSRLSAMLQHARERRLTVIEGQNHHQIQSFYTDRTVLN</sequence>
<protein>
    <recommendedName>
        <fullName evidence="14">Kinesin-like protein</fullName>
    </recommendedName>
</protein>
<dbReference type="GO" id="GO:0005634">
    <property type="term" value="C:nucleus"/>
    <property type="evidence" value="ECO:0007669"/>
    <property type="project" value="TreeGrafter"/>
</dbReference>
<dbReference type="PRINTS" id="PR00380">
    <property type="entry name" value="KINESINHEAVY"/>
</dbReference>
<dbReference type="InterPro" id="IPR019821">
    <property type="entry name" value="Kinesin_motor_CS"/>
</dbReference>
<evidence type="ECO:0000256" key="6">
    <source>
        <dbReference type="ARBA" id="ARBA00022776"/>
    </source>
</evidence>
<evidence type="ECO:0000256" key="1">
    <source>
        <dbReference type="ARBA" id="ARBA00004245"/>
    </source>
</evidence>
<keyword evidence="2" id="KW-0963">Cytoplasm</keyword>
<dbReference type="PANTHER" id="PTHR47970">
    <property type="entry name" value="KINESIN-LIKE PROTEIN KIF11"/>
    <property type="match status" value="1"/>
</dbReference>
<keyword evidence="4 14" id="KW-0493">Microtubule</keyword>
<name>A0A4Y2CBA2_ARAVE</name>
<evidence type="ECO:0000256" key="14">
    <source>
        <dbReference type="RuleBase" id="RU000394"/>
    </source>
</evidence>
<dbReference type="GO" id="GO:0005876">
    <property type="term" value="C:spindle microtubule"/>
    <property type="evidence" value="ECO:0007669"/>
    <property type="project" value="TreeGrafter"/>
</dbReference>
<evidence type="ECO:0000256" key="7">
    <source>
        <dbReference type="ARBA" id="ARBA00022840"/>
    </source>
</evidence>
<feature type="compositionally biased region" description="Basic and acidic residues" evidence="16">
    <location>
        <begin position="506"/>
        <end position="519"/>
    </location>
</feature>
<dbReference type="Proteomes" id="UP000499080">
    <property type="component" value="Unassembled WGS sequence"/>
</dbReference>
<dbReference type="GO" id="GO:0008017">
    <property type="term" value="F:microtubule binding"/>
    <property type="evidence" value="ECO:0007669"/>
    <property type="project" value="InterPro"/>
</dbReference>
<evidence type="ECO:0000256" key="13">
    <source>
        <dbReference type="PROSITE-ProRule" id="PRU00283"/>
    </source>
</evidence>
<evidence type="ECO:0000256" key="12">
    <source>
        <dbReference type="ARBA" id="ARBA00034704"/>
    </source>
</evidence>
<evidence type="ECO:0000313" key="19">
    <source>
        <dbReference type="Proteomes" id="UP000499080"/>
    </source>
</evidence>
<gene>
    <name evidence="18" type="primary">kif11-b</name>
    <name evidence="18" type="ORF">AVEN_55527_1</name>
</gene>
<evidence type="ECO:0000256" key="16">
    <source>
        <dbReference type="SAM" id="MobiDB-lite"/>
    </source>
</evidence>
<feature type="binding site" evidence="13">
    <location>
        <begin position="94"/>
        <end position="101"/>
    </location>
    <ligand>
        <name>ATP</name>
        <dbReference type="ChEBI" id="CHEBI:30616"/>
    </ligand>
</feature>
<dbReference type="GO" id="GO:0051231">
    <property type="term" value="P:spindle elongation"/>
    <property type="evidence" value="ECO:0007669"/>
    <property type="project" value="TreeGrafter"/>
</dbReference>
<dbReference type="Gene3D" id="3.40.850.10">
    <property type="entry name" value="Kinesin motor domain"/>
    <property type="match status" value="1"/>
</dbReference>
<keyword evidence="7 13" id="KW-0067">ATP-binding</keyword>
<accession>A0A4Y2CBA2</accession>
<dbReference type="InterPro" id="IPR036961">
    <property type="entry name" value="Kinesin_motor_dom_sf"/>
</dbReference>
<dbReference type="GO" id="GO:0005524">
    <property type="term" value="F:ATP binding"/>
    <property type="evidence" value="ECO:0007669"/>
    <property type="project" value="UniProtKB-UniRule"/>
</dbReference>
<feature type="region of interest" description="Disordered" evidence="16">
    <location>
        <begin position="444"/>
        <end position="542"/>
    </location>
</feature>
<dbReference type="SUPFAM" id="SSF52540">
    <property type="entry name" value="P-loop containing nucleoside triphosphate hydrolases"/>
    <property type="match status" value="1"/>
</dbReference>
<dbReference type="GO" id="GO:0008574">
    <property type="term" value="F:plus-end-directed microtubule motor activity"/>
    <property type="evidence" value="ECO:0007669"/>
    <property type="project" value="TreeGrafter"/>
</dbReference>
<feature type="compositionally biased region" description="Basic and acidic residues" evidence="16">
    <location>
        <begin position="532"/>
        <end position="542"/>
    </location>
</feature>
<feature type="coiled-coil region" evidence="15">
    <location>
        <begin position="355"/>
        <end position="419"/>
    </location>
</feature>
<dbReference type="InterPro" id="IPR048998">
    <property type="entry name" value="STPR"/>
</dbReference>
<evidence type="ECO:0000259" key="17">
    <source>
        <dbReference type="PROSITE" id="PS50067"/>
    </source>
</evidence>
<dbReference type="InterPro" id="IPR027417">
    <property type="entry name" value="P-loop_NTPase"/>
</dbReference>
<feature type="domain" description="Kinesin motor" evidence="17">
    <location>
        <begin position="12"/>
        <end position="346"/>
    </location>
</feature>
<comment type="caution">
    <text evidence="18">The sequence shown here is derived from an EMBL/GenBank/DDBJ whole genome shotgun (WGS) entry which is preliminary data.</text>
</comment>
<dbReference type="GO" id="GO:0090307">
    <property type="term" value="P:mitotic spindle assembly"/>
    <property type="evidence" value="ECO:0007669"/>
    <property type="project" value="TreeGrafter"/>
</dbReference>
<evidence type="ECO:0000256" key="4">
    <source>
        <dbReference type="ARBA" id="ARBA00022701"/>
    </source>
</evidence>
<evidence type="ECO:0000256" key="2">
    <source>
        <dbReference type="ARBA" id="ARBA00022490"/>
    </source>
</evidence>
<evidence type="ECO:0000256" key="9">
    <source>
        <dbReference type="ARBA" id="ARBA00023175"/>
    </source>
</evidence>
<dbReference type="EMBL" id="BGPR01000163">
    <property type="protein sequence ID" value="GBM01017.1"/>
    <property type="molecule type" value="Genomic_DNA"/>
</dbReference>
<evidence type="ECO:0000256" key="15">
    <source>
        <dbReference type="SAM" id="Coils"/>
    </source>
</evidence>
<proteinExistence type="inferred from homology"/>
<evidence type="ECO:0000256" key="11">
    <source>
        <dbReference type="ARBA" id="ARBA00023306"/>
    </source>
</evidence>
<keyword evidence="19" id="KW-1185">Reference proteome</keyword>
<reference evidence="18 19" key="1">
    <citation type="journal article" date="2019" name="Sci. Rep.">
        <title>Orb-weaving spider Araneus ventricosus genome elucidates the spidroin gene catalogue.</title>
        <authorList>
            <person name="Kono N."/>
            <person name="Nakamura H."/>
            <person name="Ohtoshi R."/>
            <person name="Moran D.A.P."/>
            <person name="Shinohara A."/>
            <person name="Yoshida Y."/>
            <person name="Fujiwara M."/>
            <person name="Mori M."/>
            <person name="Tomita M."/>
            <person name="Arakawa K."/>
        </authorList>
    </citation>
    <scope>NUCLEOTIDE SEQUENCE [LARGE SCALE GENOMIC DNA]</scope>
</reference>
<dbReference type="InterPro" id="IPR001752">
    <property type="entry name" value="Kinesin_motor_dom"/>
</dbReference>
<dbReference type="GO" id="GO:0072686">
    <property type="term" value="C:mitotic spindle"/>
    <property type="evidence" value="ECO:0007669"/>
    <property type="project" value="TreeGrafter"/>
</dbReference>
<evidence type="ECO:0000256" key="5">
    <source>
        <dbReference type="ARBA" id="ARBA00022741"/>
    </source>
</evidence>
<dbReference type="GO" id="GO:0051301">
    <property type="term" value="P:cell division"/>
    <property type="evidence" value="ECO:0007669"/>
    <property type="project" value="UniProtKB-KW"/>
</dbReference>
<dbReference type="SMART" id="SM00129">
    <property type="entry name" value="KISc"/>
    <property type="match status" value="1"/>
</dbReference>
<dbReference type="OrthoDB" id="3176171at2759"/>
<dbReference type="PROSITE" id="PS50067">
    <property type="entry name" value="KINESIN_MOTOR_2"/>
    <property type="match status" value="1"/>
</dbReference>
<dbReference type="InterPro" id="IPR047149">
    <property type="entry name" value="KIF11-like"/>
</dbReference>
<dbReference type="AlphaFoldDB" id="A0A4Y2CBA2"/>
<keyword evidence="8 15" id="KW-0175">Coiled coil</keyword>